<comment type="caution">
    <text evidence="1">The sequence shown here is derived from an EMBL/GenBank/DDBJ whole genome shotgun (WGS) entry which is preliminary data.</text>
</comment>
<reference evidence="1 2" key="1">
    <citation type="submission" date="2017-11" db="EMBL/GenBank/DDBJ databases">
        <authorList>
            <person name="Han C.G."/>
        </authorList>
    </citation>
    <scope>NUCLEOTIDE SEQUENCE [LARGE SCALE GENOMIC DNA]</scope>
    <source>
        <strain evidence="1 2">ANC 5347</strain>
    </source>
</reference>
<evidence type="ECO:0000313" key="2">
    <source>
        <dbReference type="Proteomes" id="UP000242351"/>
    </source>
</evidence>
<dbReference type="PANTHER" id="PTHR30087:SF1">
    <property type="entry name" value="HYPOTHETICAL CYTOSOLIC PROTEIN"/>
    <property type="match status" value="1"/>
</dbReference>
<protein>
    <submittedName>
        <fullName evidence="1">DUF523 domain-containing protein</fullName>
    </submittedName>
</protein>
<organism evidence="1 2">
    <name type="scientific">Acinetobacter pseudolwoffii</name>
    <dbReference type="NCBI Taxonomy" id="2053287"/>
    <lineage>
        <taxon>Bacteria</taxon>
        <taxon>Pseudomonadati</taxon>
        <taxon>Pseudomonadota</taxon>
        <taxon>Gammaproteobacteria</taxon>
        <taxon>Moraxellales</taxon>
        <taxon>Moraxellaceae</taxon>
        <taxon>Acinetobacter</taxon>
    </lineage>
</organism>
<dbReference type="InterPro" id="IPR007553">
    <property type="entry name" value="2-thiour_desulf"/>
</dbReference>
<dbReference type="EMBL" id="PGOZ01000019">
    <property type="protein sequence ID" value="PJI31673.1"/>
    <property type="molecule type" value="Genomic_DNA"/>
</dbReference>
<proteinExistence type="predicted"/>
<dbReference type="Proteomes" id="UP000242351">
    <property type="component" value="Unassembled WGS sequence"/>
</dbReference>
<gene>
    <name evidence="1" type="ORF">CU320_12755</name>
</gene>
<dbReference type="PANTHER" id="PTHR30087">
    <property type="entry name" value="INNER MEMBRANE PROTEIN"/>
    <property type="match status" value="1"/>
</dbReference>
<dbReference type="Pfam" id="PF04463">
    <property type="entry name" value="2-thiour_desulf"/>
    <property type="match status" value="1"/>
</dbReference>
<sequence>MGTKRYFVSACLLGQKVRYDTQDCLIQELLDRISPNQYISLCPEVAGGLPTSRPPAEIQFGSGQDVLNGKIPVLDISGGNVSLAFMDGAYQVLKVTQDFQATHAILKSKSPSCGSGWIYDGSFSGHKVHGDGVTAALFKQHGIVVMTEDEFLKTTF</sequence>
<accession>A0A2H9UJ12</accession>
<dbReference type="AlphaFoldDB" id="A0A2H9UJ12"/>
<dbReference type="RefSeq" id="WP_100358037.1">
    <property type="nucleotide sequence ID" value="NZ_PGOZ01000019.1"/>
</dbReference>
<reference evidence="1 2" key="2">
    <citation type="submission" date="2017-12" db="EMBL/GenBank/DDBJ databases">
        <title>Revising the taxonomy of the Acinetobacter lwoffii group: the description of Acinetobacter pseudolwoffii sp. nov. and emended description of Acinetobacter lwoffii.</title>
        <authorList>
            <person name="Nemec A."/>
        </authorList>
    </citation>
    <scope>NUCLEOTIDE SEQUENCE [LARGE SCALE GENOMIC DNA]</scope>
    <source>
        <strain evidence="1 2">ANC 5347</strain>
    </source>
</reference>
<evidence type="ECO:0000313" key="1">
    <source>
        <dbReference type="EMBL" id="PJI31673.1"/>
    </source>
</evidence>
<name>A0A2H9UJ12_9GAMM</name>